<accession>A0A7Z0BCK4</accession>
<dbReference type="AlphaFoldDB" id="A0A7Z0BCK4"/>
<dbReference type="Proteomes" id="UP000523545">
    <property type="component" value="Unassembled WGS sequence"/>
</dbReference>
<dbReference type="PROSITE" id="PS50022">
    <property type="entry name" value="FA58C_3"/>
    <property type="match status" value="1"/>
</dbReference>
<gene>
    <name evidence="3" type="ORF">HNR22_001678</name>
</gene>
<dbReference type="Gene3D" id="2.80.10.50">
    <property type="match status" value="3"/>
</dbReference>
<dbReference type="PROSITE" id="PS50231">
    <property type="entry name" value="RICIN_B_LECTIN"/>
    <property type="match status" value="2"/>
</dbReference>
<dbReference type="SMART" id="SM00458">
    <property type="entry name" value="RICIN"/>
    <property type="match status" value="2"/>
</dbReference>
<evidence type="ECO:0000313" key="4">
    <source>
        <dbReference type="Proteomes" id="UP000523545"/>
    </source>
</evidence>
<proteinExistence type="predicted"/>
<organism evidence="3 4">
    <name type="scientific">Micromonospora jinlongensis</name>
    <dbReference type="NCBI Taxonomy" id="1287877"/>
    <lineage>
        <taxon>Bacteria</taxon>
        <taxon>Bacillati</taxon>
        <taxon>Actinomycetota</taxon>
        <taxon>Actinomycetes</taxon>
        <taxon>Micromonosporales</taxon>
        <taxon>Micromonosporaceae</taxon>
        <taxon>Micromonospora</taxon>
    </lineage>
</organism>
<feature type="chain" id="PRO_5031103004" description="F5/8 type C domain-containing protein" evidence="1">
    <location>
        <begin position="33"/>
        <end position="864"/>
    </location>
</feature>
<dbReference type="SUPFAM" id="SSF49785">
    <property type="entry name" value="Galactose-binding domain-like"/>
    <property type="match status" value="1"/>
</dbReference>
<dbReference type="InterPro" id="IPR035992">
    <property type="entry name" value="Ricin_B-like_lectins"/>
</dbReference>
<dbReference type="InterPro" id="IPR000421">
    <property type="entry name" value="FA58C"/>
</dbReference>
<feature type="domain" description="F5/8 type C" evidence="2">
    <location>
        <begin position="726"/>
        <end position="864"/>
    </location>
</feature>
<dbReference type="Gene3D" id="2.60.120.260">
    <property type="entry name" value="Galactose-binding domain-like"/>
    <property type="match status" value="1"/>
</dbReference>
<comment type="caution">
    <text evidence="3">The sequence shown here is derived from an EMBL/GenBank/DDBJ whole genome shotgun (WGS) entry which is preliminary data.</text>
</comment>
<dbReference type="RefSeq" id="WP_179779858.1">
    <property type="nucleotide sequence ID" value="NZ_JACCHK010000001.1"/>
</dbReference>
<dbReference type="SUPFAM" id="SSF50370">
    <property type="entry name" value="Ricin B-like lectins"/>
    <property type="match status" value="2"/>
</dbReference>
<dbReference type="Pfam" id="PF00652">
    <property type="entry name" value="Ricin_B_lectin"/>
    <property type="match status" value="1"/>
</dbReference>
<feature type="signal peptide" evidence="1">
    <location>
        <begin position="1"/>
        <end position="32"/>
    </location>
</feature>
<evidence type="ECO:0000313" key="3">
    <source>
        <dbReference type="EMBL" id="NYH41951.1"/>
    </source>
</evidence>
<dbReference type="EMBL" id="JACCHK010000001">
    <property type="protein sequence ID" value="NYH41951.1"/>
    <property type="molecule type" value="Genomic_DNA"/>
</dbReference>
<evidence type="ECO:0000259" key="2">
    <source>
        <dbReference type="PROSITE" id="PS50022"/>
    </source>
</evidence>
<dbReference type="InterPro" id="IPR000772">
    <property type="entry name" value="Ricin_B_lectin"/>
</dbReference>
<name>A0A7Z0BCK4_9ACTN</name>
<keyword evidence="1" id="KW-0732">Signal</keyword>
<keyword evidence="4" id="KW-1185">Reference proteome</keyword>
<sequence>MKRIPPPPSRTTLATLLILALLLTLGVITAPAASAVDAGGAVTIGGKCLDDADFGTANGNAIQVFTCNGSAAQSWTWRTDGTVAVTPATGTTKCLDVTGGSHATGALIQLYDCVANAAQKFKALPDGTIYSVQSGKCLGVVGGSIVNNARVGLAPCDPAQATQRWTAATAPKSAYTISSGPAVPFNNADDTPSFPYIDSNGQFYYQSAHALYGVNDKRKWSFFTGANFDNVTTAAITSVADNADTTTRCNTSPTGVNATPSSGYPLPNYCDLTGVWVDPDTGWWYGLVHNEFTGQPFGDGLHFDAIDYAVSKDKGNTWAIPGHALTSPYSTTRGDTAAFPQSTYYYGDGDPRLFVDYASGYFYVFYATRAVGKTGGAVWLQHVARAPIAQKMASSSWTKWYDGAWQTPGVGGAESNIIPAEGLGSGYTPPNKDYSPTATGTVAAQVAAGTMPDSSQLAVMNVAWNAYLGLYIGTPQNNVAQNTGVNTPLHFYATRDLATQQWFDLGLTNGNLNGAWYRWFLDSGNLTSSTVVGKTFRSYCVVACSTYGAEYTPITLQPTSASALPTAPVAAGTGYQILASTNRYLVQNGTTLTTSGSGSTSASQQWMFNATGDGFFTVTNAASGQALSVDSSSNAGRAWAAPTTMTTLGSGSPTTGQQWYLQTVVRSPATSGASTATGTYRLVNRYSGLALSLTSSAPGAVTAPQRNWDNAGTAGDTRPAAAQTLSFSAAGGSNGTDLALNKPTTASSVEPGTTYTAILATDGNLNTRWSSGYSDIQWLQVDFGTSRTITEVKLSWEAAYAKAFQIQTSTNGTSWSTIYSTTAGTGGVQDLTGLTGAGRYLRIYTTARGTGYGYSLRSLQAYGS</sequence>
<reference evidence="3 4" key="1">
    <citation type="submission" date="2020-07" db="EMBL/GenBank/DDBJ databases">
        <title>Sequencing the genomes of 1000 actinobacteria strains.</title>
        <authorList>
            <person name="Klenk H.-P."/>
        </authorList>
    </citation>
    <scope>NUCLEOTIDE SEQUENCE [LARGE SCALE GENOMIC DNA]</scope>
    <source>
        <strain evidence="3 4">DSM 45876</strain>
    </source>
</reference>
<protein>
    <recommendedName>
        <fullName evidence="2">F5/8 type C domain-containing protein</fullName>
    </recommendedName>
</protein>
<dbReference type="Pfam" id="PF00754">
    <property type="entry name" value="F5_F8_type_C"/>
    <property type="match status" value="1"/>
</dbReference>
<evidence type="ECO:0000256" key="1">
    <source>
        <dbReference type="SAM" id="SignalP"/>
    </source>
</evidence>
<dbReference type="Pfam" id="PF14200">
    <property type="entry name" value="RicinB_lectin_2"/>
    <property type="match status" value="1"/>
</dbReference>
<dbReference type="InterPro" id="IPR008979">
    <property type="entry name" value="Galactose-bd-like_sf"/>
</dbReference>